<accession>A0AAV1XDL3</accession>
<organism evidence="1 2">
    <name type="scientific">Lupinus luteus</name>
    <name type="common">European yellow lupine</name>
    <dbReference type="NCBI Taxonomy" id="3873"/>
    <lineage>
        <taxon>Eukaryota</taxon>
        <taxon>Viridiplantae</taxon>
        <taxon>Streptophyta</taxon>
        <taxon>Embryophyta</taxon>
        <taxon>Tracheophyta</taxon>
        <taxon>Spermatophyta</taxon>
        <taxon>Magnoliopsida</taxon>
        <taxon>eudicotyledons</taxon>
        <taxon>Gunneridae</taxon>
        <taxon>Pentapetalae</taxon>
        <taxon>rosids</taxon>
        <taxon>fabids</taxon>
        <taxon>Fabales</taxon>
        <taxon>Fabaceae</taxon>
        <taxon>Papilionoideae</taxon>
        <taxon>50 kb inversion clade</taxon>
        <taxon>genistoids sensu lato</taxon>
        <taxon>core genistoids</taxon>
        <taxon>Genisteae</taxon>
        <taxon>Lupinus</taxon>
    </lineage>
</organism>
<dbReference type="AlphaFoldDB" id="A0AAV1XDL3"/>
<name>A0AAV1XDL3_LUPLU</name>
<dbReference type="EMBL" id="CAXHTB010000014">
    <property type="protein sequence ID" value="CAL0319840.1"/>
    <property type="molecule type" value="Genomic_DNA"/>
</dbReference>
<proteinExistence type="predicted"/>
<keyword evidence="2" id="KW-1185">Reference proteome</keyword>
<protein>
    <submittedName>
        <fullName evidence="1">Uncharacterized protein</fullName>
    </submittedName>
</protein>
<comment type="caution">
    <text evidence="1">The sequence shown here is derived from an EMBL/GenBank/DDBJ whole genome shotgun (WGS) entry which is preliminary data.</text>
</comment>
<sequence length="71" mass="8092">MESPKVFWSGMQHELGHAYCIGDLCHHIYALDDKGWIYQLHEREGAFYEPKIDLKIEGALGVGTVFRTADP</sequence>
<reference evidence="1 2" key="1">
    <citation type="submission" date="2024-03" db="EMBL/GenBank/DDBJ databases">
        <authorList>
            <person name="Martinez-Hernandez J."/>
        </authorList>
    </citation>
    <scope>NUCLEOTIDE SEQUENCE [LARGE SCALE GENOMIC DNA]</scope>
</reference>
<evidence type="ECO:0000313" key="1">
    <source>
        <dbReference type="EMBL" id="CAL0319840.1"/>
    </source>
</evidence>
<dbReference type="Proteomes" id="UP001497480">
    <property type="component" value="Unassembled WGS sequence"/>
</dbReference>
<gene>
    <name evidence="1" type="ORF">LLUT_LOCUS20900</name>
</gene>
<evidence type="ECO:0000313" key="2">
    <source>
        <dbReference type="Proteomes" id="UP001497480"/>
    </source>
</evidence>